<accession>A0AAQ2EV97</accession>
<dbReference type="EMBL" id="PNEL01000025">
    <property type="protein sequence ID" value="TMN77255.1"/>
    <property type="molecule type" value="Genomic_DNA"/>
</dbReference>
<dbReference type="RefSeq" id="WP_017216642.1">
    <property type="nucleotide sequence ID" value="NZ_JASGWW010000001.1"/>
</dbReference>
<dbReference type="InterPro" id="IPR000182">
    <property type="entry name" value="GNAT_dom"/>
</dbReference>
<dbReference type="Pfam" id="PF00583">
    <property type="entry name" value="Acetyltransf_1"/>
    <property type="match status" value="1"/>
</dbReference>
<dbReference type="AlphaFoldDB" id="A0AAQ2EV97"/>
<evidence type="ECO:0000313" key="3">
    <source>
        <dbReference type="Proteomes" id="UP000305423"/>
    </source>
</evidence>
<dbReference type="SUPFAM" id="SSF55729">
    <property type="entry name" value="Acyl-CoA N-acyltransferases (Nat)"/>
    <property type="match status" value="1"/>
</dbReference>
<gene>
    <name evidence="2" type="ORF">CWB74_10775</name>
</gene>
<sequence length="171" mass="19380">MNFSELVLPKGLHVRMSKPSDSGFLQRVHNEKRDDLRLVEGEPDFIESLIELQFKAMNQGYGEQFPNAMYFIIEKQNEPIGRAVVDFSENQVHLVDLAIIKKARGNGFGEAVLRSFMHIAGKIGASMSLCVLSHNFAAKRLYLRLGFRVTSIEGPSEKMMWYPQAASKIYV</sequence>
<organism evidence="2 3">
    <name type="scientific">Pseudoalteromonas piscicida</name>
    <dbReference type="NCBI Taxonomy" id="43662"/>
    <lineage>
        <taxon>Bacteria</taxon>
        <taxon>Pseudomonadati</taxon>
        <taxon>Pseudomonadota</taxon>
        <taxon>Gammaproteobacteria</taxon>
        <taxon>Alteromonadales</taxon>
        <taxon>Pseudoalteromonadaceae</taxon>
        <taxon>Pseudoalteromonas</taxon>
    </lineage>
</organism>
<name>A0AAQ2EV97_PSEO7</name>
<feature type="domain" description="N-acetyltransferase" evidence="1">
    <location>
        <begin position="12"/>
        <end position="167"/>
    </location>
</feature>
<evidence type="ECO:0000313" key="2">
    <source>
        <dbReference type="EMBL" id="TMN77255.1"/>
    </source>
</evidence>
<evidence type="ECO:0000259" key="1">
    <source>
        <dbReference type="PROSITE" id="PS51186"/>
    </source>
</evidence>
<proteinExistence type="predicted"/>
<protein>
    <submittedName>
        <fullName evidence="2">GNAT family N-acetyltransferase</fullName>
    </submittedName>
</protein>
<dbReference type="CDD" id="cd04301">
    <property type="entry name" value="NAT_SF"/>
    <property type="match status" value="1"/>
</dbReference>
<comment type="caution">
    <text evidence="2">The sequence shown here is derived from an EMBL/GenBank/DDBJ whole genome shotgun (WGS) entry which is preliminary data.</text>
</comment>
<dbReference type="Proteomes" id="UP000305423">
    <property type="component" value="Unassembled WGS sequence"/>
</dbReference>
<reference evidence="3" key="2">
    <citation type="submission" date="2019-06" db="EMBL/GenBank/DDBJ databases">
        <title>Co-occurence of chitin degradation, pigmentation and bioactivity in marine Pseudoalteromonas.</title>
        <authorList>
            <person name="Sonnenschein E.C."/>
            <person name="Bech P.K."/>
        </authorList>
    </citation>
    <scope>NUCLEOTIDE SEQUENCE [LARGE SCALE GENOMIC DNA]</scope>
    <source>
        <strain evidence="3">S1607</strain>
    </source>
</reference>
<dbReference type="InterPro" id="IPR016181">
    <property type="entry name" value="Acyl_CoA_acyltransferase"/>
</dbReference>
<dbReference type="PROSITE" id="PS51186">
    <property type="entry name" value="GNAT"/>
    <property type="match status" value="1"/>
</dbReference>
<reference evidence="2 3" key="1">
    <citation type="submission" date="2017-12" db="EMBL/GenBank/DDBJ databases">
        <authorList>
            <person name="Paulsen S."/>
            <person name="Gram L.K."/>
        </authorList>
    </citation>
    <scope>NUCLEOTIDE SEQUENCE [LARGE SCALE GENOMIC DNA]</scope>
    <source>
        <strain evidence="2 3">S1607</strain>
    </source>
</reference>
<dbReference type="Gene3D" id="3.40.630.30">
    <property type="match status" value="1"/>
</dbReference>
<dbReference type="GO" id="GO:0016747">
    <property type="term" value="F:acyltransferase activity, transferring groups other than amino-acyl groups"/>
    <property type="evidence" value="ECO:0007669"/>
    <property type="project" value="InterPro"/>
</dbReference>